<dbReference type="Pfam" id="PF20064">
    <property type="entry name" value="DUF6463"/>
    <property type="match status" value="1"/>
</dbReference>
<dbReference type="Proteomes" id="UP000298781">
    <property type="component" value="Chromosome"/>
</dbReference>
<keyword evidence="1" id="KW-0812">Transmembrane</keyword>
<feature type="transmembrane region" description="Helical" evidence="1">
    <location>
        <begin position="26"/>
        <end position="49"/>
    </location>
</feature>
<evidence type="ECO:0000313" key="2">
    <source>
        <dbReference type="EMBL" id="QCI68997.1"/>
    </source>
</evidence>
<keyword evidence="1" id="KW-1133">Transmembrane helix</keyword>
<feature type="transmembrane region" description="Helical" evidence="1">
    <location>
        <begin position="56"/>
        <end position="75"/>
    </location>
</feature>
<protein>
    <submittedName>
        <fullName evidence="2">Uncharacterized protein</fullName>
    </submittedName>
</protein>
<keyword evidence="1" id="KW-0472">Membrane</keyword>
<dbReference type="KEGG" id="pstg:E8M01_02130"/>
<evidence type="ECO:0000313" key="3">
    <source>
        <dbReference type="Proteomes" id="UP000298781"/>
    </source>
</evidence>
<reference evidence="2 3" key="1">
    <citation type="submission" date="2019-04" db="EMBL/GenBank/DDBJ databases">
        <title>Phreatobacter aquaticus sp. nov.</title>
        <authorList>
            <person name="Choi A."/>
        </authorList>
    </citation>
    <scope>NUCLEOTIDE SEQUENCE [LARGE SCALE GENOMIC DNA]</scope>
    <source>
        <strain evidence="2 3">KCTC 52518</strain>
    </source>
</reference>
<gene>
    <name evidence="2" type="ORF">E8M01_02130</name>
</gene>
<sequence>MRLGLWTLEHWQPPAGQPRPVLDSNLSFWTTVGSFAVPLLILAQLVLWLDRRGLPVPAFIGWSLAAWLTVAALVIEPSGFPVGVAAAGCLIVGSDRQGR</sequence>
<dbReference type="OrthoDB" id="8116169at2"/>
<name>A0A4D7BMH9_9HYPH</name>
<organism evidence="2 3">
    <name type="scientific">Phreatobacter stygius</name>
    <dbReference type="NCBI Taxonomy" id="1940610"/>
    <lineage>
        <taxon>Bacteria</taxon>
        <taxon>Pseudomonadati</taxon>
        <taxon>Pseudomonadota</taxon>
        <taxon>Alphaproteobacteria</taxon>
        <taxon>Hyphomicrobiales</taxon>
        <taxon>Phreatobacteraceae</taxon>
        <taxon>Phreatobacter</taxon>
    </lineage>
</organism>
<dbReference type="InterPro" id="IPR045590">
    <property type="entry name" value="DUF6463"/>
</dbReference>
<accession>A0A4D7BMH9</accession>
<keyword evidence="3" id="KW-1185">Reference proteome</keyword>
<evidence type="ECO:0000256" key="1">
    <source>
        <dbReference type="SAM" id="Phobius"/>
    </source>
</evidence>
<dbReference type="AlphaFoldDB" id="A0A4D7BMH9"/>
<dbReference type="EMBL" id="CP039690">
    <property type="protein sequence ID" value="QCI68997.1"/>
    <property type="molecule type" value="Genomic_DNA"/>
</dbReference>
<proteinExistence type="predicted"/>